<sequence>MPIRVLICDDSAVMRALLADIVAREPDMEVVGTAADALVAREMIRNSKPDVLTLDVEMPQMDGLEFLNRLMRLHPMAVVMISNLTERGSEASLRALELGALEIVGKPQARSAEALAEYGAALVERIRAAHLAWSRASERGRVMSPRPAPAVAAAPALAVSTVAPEARARAVAPTMPAAPRRLGQRISAIFIGASTGGTEAIKEVLLGLPVGMPPIMIVQHMPEMFTASFARRLDGLCALDVREAESGERLEPGRVYLAPGHSHLSVRRAGTGYQCELSRAEPVNRHRPAVDVLFNSAAAEVGAGALGVLLTGMGKDGAAGLKAMRDAGAWTIAQDQESCVVYGMPREAVALGAAQQVLPLREIGAALVQRCSV</sequence>
<dbReference type="Pfam" id="PF00072">
    <property type="entry name" value="Response_reg"/>
    <property type="match status" value="1"/>
</dbReference>
<dbReference type="AlphaFoldDB" id="A1K5G8"/>
<dbReference type="GO" id="GO:0006935">
    <property type="term" value="P:chemotaxis"/>
    <property type="evidence" value="ECO:0007669"/>
    <property type="project" value="UniProtKB-UniRule"/>
</dbReference>
<dbReference type="SUPFAM" id="SSF52738">
    <property type="entry name" value="Methylesterase CheB, C-terminal domain"/>
    <property type="match status" value="1"/>
</dbReference>
<dbReference type="Gene3D" id="3.40.50.2300">
    <property type="match status" value="1"/>
</dbReference>
<comment type="similarity">
    <text evidence="6">Belongs to the CheB family.</text>
</comment>
<keyword evidence="3 6" id="KW-0597">Phosphoprotein</keyword>
<comment type="function">
    <text evidence="6">Involved in chemotaxis. Part of a chemotaxis signal transduction system that modulates chemotaxis in response to various stimuli. Catalyzes the demethylation of specific methylglutamate residues introduced into the chemoreceptors (methyl-accepting chemotaxis proteins or MCP) by CheR. Also mediates the irreversible deamidation of specific glutamine residues to glutamic acid.</text>
</comment>
<dbReference type="PANTHER" id="PTHR42872:SF6">
    <property type="entry name" value="PROTEIN-GLUTAMATE METHYLESTERASE_PROTEIN-GLUTAMINE GLUTAMINASE"/>
    <property type="match status" value="1"/>
</dbReference>
<name>A1K5G8_AZOSB</name>
<evidence type="ECO:0000256" key="4">
    <source>
        <dbReference type="ARBA" id="ARBA00022801"/>
    </source>
</evidence>
<accession>A1K5G8</accession>
<dbReference type="EC" id="3.1.1.61" evidence="6"/>
<dbReference type="RefSeq" id="WP_011765189.1">
    <property type="nucleotide sequence ID" value="NC_008702.1"/>
</dbReference>
<dbReference type="PANTHER" id="PTHR42872">
    <property type="entry name" value="PROTEIN-GLUTAMATE METHYLESTERASE/PROTEIN-GLUTAMINE GLUTAMINASE"/>
    <property type="match status" value="1"/>
</dbReference>
<evidence type="ECO:0000313" key="11">
    <source>
        <dbReference type="EMBL" id="CAL94073.1"/>
    </source>
</evidence>
<dbReference type="EC" id="3.5.1.44" evidence="6"/>
<keyword evidence="2 6" id="KW-0145">Chemotaxis</keyword>
<organism evidence="11 12">
    <name type="scientific">Azoarcus sp. (strain BH72)</name>
    <dbReference type="NCBI Taxonomy" id="418699"/>
    <lineage>
        <taxon>Bacteria</taxon>
        <taxon>Pseudomonadati</taxon>
        <taxon>Pseudomonadota</taxon>
        <taxon>Betaproteobacteria</taxon>
        <taxon>Rhodocyclales</taxon>
        <taxon>Zoogloeaceae</taxon>
        <taxon>Azoarcus</taxon>
    </lineage>
</organism>
<dbReference type="NCBIfam" id="NF001965">
    <property type="entry name" value="PRK00742.1"/>
    <property type="match status" value="1"/>
</dbReference>
<dbReference type="Proteomes" id="UP000002588">
    <property type="component" value="Chromosome"/>
</dbReference>
<comment type="PTM">
    <text evidence="6">Phosphorylated by CheA. Phosphorylation of the N-terminal regulatory domain activates the methylesterase activity.</text>
</comment>
<evidence type="ECO:0000256" key="1">
    <source>
        <dbReference type="ARBA" id="ARBA00022490"/>
    </source>
</evidence>
<feature type="modified residue" description="4-aspartylphosphate" evidence="6 8">
    <location>
        <position position="55"/>
    </location>
</feature>
<dbReference type="GO" id="GO:0050568">
    <property type="term" value="F:protein-glutamine glutaminase activity"/>
    <property type="evidence" value="ECO:0007669"/>
    <property type="project" value="UniProtKB-UniRule"/>
</dbReference>
<dbReference type="HOGENOM" id="CLU_000445_51_0_4"/>
<evidence type="ECO:0000256" key="3">
    <source>
        <dbReference type="ARBA" id="ARBA00022553"/>
    </source>
</evidence>
<keyword evidence="1 6" id="KW-0963">Cytoplasm</keyword>
<dbReference type="InterPro" id="IPR000673">
    <property type="entry name" value="Sig_transdc_resp-reg_Me-estase"/>
</dbReference>
<dbReference type="GO" id="GO:0000156">
    <property type="term" value="F:phosphorelay response regulator activity"/>
    <property type="evidence" value="ECO:0007669"/>
    <property type="project" value="InterPro"/>
</dbReference>
<feature type="active site" evidence="6 7">
    <location>
        <position position="220"/>
    </location>
</feature>
<feature type="active site" evidence="6 7">
    <location>
        <position position="194"/>
    </location>
</feature>
<dbReference type="eggNOG" id="COG2201">
    <property type="taxonomic scope" value="Bacteria"/>
</dbReference>
<feature type="active site" evidence="6 7">
    <location>
        <position position="316"/>
    </location>
</feature>
<evidence type="ECO:0000313" key="12">
    <source>
        <dbReference type="Proteomes" id="UP000002588"/>
    </source>
</evidence>
<feature type="domain" description="Response regulatory" evidence="9">
    <location>
        <begin position="4"/>
        <end position="121"/>
    </location>
</feature>
<dbReference type="KEGG" id="azo:azo1456"/>
<reference evidence="11 12" key="1">
    <citation type="journal article" date="2006" name="Nat. Biotechnol.">
        <title>Complete genome of the mutualistic, N2-fixing grass endophyte Azoarcus sp. strain BH72.</title>
        <authorList>
            <person name="Krause A."/>
            <person name="Ramakumar A."/>
            <person name="Bartels D."/>
            <person name="Battistoni F."/>
            <person name="Bekel T."/>
            <person name="Boch J."/>
            <person name="Boehm M."/>
            <person name="Friedrich F."/>
            <person name="Hurek T."/>
            <person name="Krause L."/>
            <person name="Linke B."/>
            <person name="McHardy A.C."/>
            <person name="Sarkar A."/>
            <person name="Schneiker S."/>
            <person name="Syed A.A."/>
            <person name="Thauer R."/>
            <person name="Vorhoelter F.-J."/>
            <person name="Weidner S."/>
            <person name="Puehler A."/>
            <person name="Reinhold-Hurek B."/>
            <person name="Kaiser O."/>
            <person name="Goesmann A."/>
        </authorList>
    </citation>
    <scope>NUCLEOTIDE SEQUENCE [LARGE SCALE GENOMIC DNA]</scope>
    <source>
        <strain evidence="11 12">BH72</strain>
    </source>
</reference>
<dbReference type="PROSITE" id="PS50110">
    <property type="entry name" value="RESPONSE_REGULATORY"/>
    <property type="match status" value="1"/>
</dbReference>
<dbReference type="InterPro" id="IPR011006">
    <property type="entry name" value="CheY-like_superfamily"/>
</dbReference>
<evidence type="ECO:0000259" key="10">
    <source>
        <dbReference type="PROSITE" id="PS50122"/>
    </source>
</evidence>
<dbReference type="CDD" id="cd16432">
    <property type="entry name" value="CheB_Rec"/>
    <property type="match status" value="1"/>
</dbReference>
<comment type="domain">
    <text evidence="6">Contains a C-terminal catalytic domain, and an N-terminal region which modulates catalytic activity.</text>
</comment>
<proteinExistence type="inferred from homology"/>
<evidence type="ECO:0000256" key="5">
    <source>
        <dbReference type="ARBA" id="ARBA00048267"/>
    </source>
</evidence>
<comment type="catalytic activity">
    <reaction evidence="5 6">
        <text>[protein]-L-glutamate 5-O-methyl ester + H2O = L-glutamyl-[protein] + methanol + H(+)</text>
        <dbReference type="Rhea" id="RHEA:23236"/>
        <dbReference type="Rhea" id="RHEA-COMP:10208"/>
        <dbReference type="Rhea" id="RHEA-COMP:10311"/>
        <dbReference type="ChEBI" id="CHEBI:15377"/>
        <dbReference type="ChEBI" id="CHEBI:15378"/>
        <dbReference type="ChEBI" id="CHEBI:17790"/>
        <dbReference type="ChEBI" id="CHEBI:29973"/>
        <dbReference type="ChEBI" id="CHEBI:82795"/>
        <dbReference type="EC" id="3.1.1.61"/>
    </reaction>
</comment>
<evidence type="ECO:0000259" key="9">
    <source>
        <dbReference type="PROSITE" id="PS50110"/>
    </source>
</evidence>
<dbReference type="HAMAP" id="MF_00099">
    <property type="entry name" value="CheB_chemtxs"/>
    <property type="match status" value="1"/>
</dbReference>
<dbReference type="Gene3D" id="3.40.50.180">
    <property type="entry name" value="Methylesterase CheB, C-terminal domain"/>
    <property type="match status" value="1"/>
</dbReference>
<dbReference type="EMBL" id="AM406670">
    <property type="protein sequence ID" value="CAL94073.1"/>
    <property type="molecule type" value="Genomic_DNA"/>
</dbReference>
<dbReference type="InterPro" id="IPR008248">
    <property type="entry name" value="CheB-like"/>
</dbReference>
<dbReference type="PROSITE" id="PS50122">
    <property type="entry name" value="CHEB"/>
    <property type="match status" value="1"/>
</dbReference>
<evidence type="ECO:0000256" key="6">
    <source>
        <dbReference type="HAMAP-Rule" id="MF_00099"/>
    </source>
</evidence>
<dbReference type="GO" id="GO:0008984">
    <property type="term" value="F:protein-glutamate methylesterase activity"/>
    <property type="evidence" value="ECO:0007669"/>
    <property type="project" value="UniProtKB-UniRule"/>
</dbReference>
<dbReference type="SUPFAM" id="SSF52172">
    <property type="entry name" value="CheY-like"/>
    <property type="match status" value="1"/>
</dbReference>
<dbReference type="CDD" id="cd17541">
    <property type="entry name" value="REC_CheB-like"/>
    <property type="match status" value="1"/>
</dbReference>
<keyword evidence="12" id="KW-1185">Reference proteome</keyword>
<keyword evidence="4 6" id="KW-0378">Hydrolase</keyword>
<protein>
    <recommendedName>
        <fullName evidence="6">Protein-glutamate methylesterase/protein-glutamine glutaminase</fullName>
        <ecNumber evidence="6">3.1.1.61</ecNumber>
        <ecNumber evidence="6">3.5.1.44</ecNumber>
    </recommendedName>
</protein>
<dbReference type="Pfam" id="PF01339">
    <property type="entry name" value="CheB_methylest"/>
    <property type="match status" value="1"/>
</dbReference>
<comment type="catalytic activity">
    <reaction evidence="6">
        <text>L-glutaminyl-[protein] + H2O = L-glutamyl-[protein] + NH4(+)</text>
        <dbReference type="Rhea" id="RHEA:16441"/>
        <dbReference type="Rhea" id="RHEA-COMP:10207"/>
        <dbReference type="Rhea" id="RHEA-COMP:10208"/>
        <dbReference type="ChEBI" id="CHEBI:15377"/>
        <dbReference type="ChEBI" id="CHEBI:28938"/>
        <dbReference type="ChEBI" id="CHEBI:29973"/>
        <dbReference type="ChEBI" id="CHEBI:30011"/>
        <dbReference type="EC" id="3.5.1.44"/>
    </reaction>
</comment>
<dbReference type="InterPro" id="IPR001789">
    <property type="entry name" value="Sig_transdc_resp-reg_receiver"/>
</dbReference>
<dbReference type="NCBIfam" id="NF009206">
    <property type="entry name" value="PRK12555.1"/>
    <property type="match status" value="1"/>
</dbReference>
<evidence type="ECO:0000256" key="2">
    <source>
        <dbReference type="ARBA" id="ARBA00022500"/>
    </source>
</evidence>
<dbReference type="GO" id="GO:0005737">
    <property type="term" value="C:cytoplasm"/>
    <property type="evidence" value="ECO:0007669"/>
    <property type="project" value="UniProtKB-SubCell"/>
</dbReference>
<evidence type="ECO:0000256" key="8">
    <source>
        <dbReference type="PROSITE-ProRule" id="PRU00169"/>
    </source>
</evidence>
<dbReference type="SMART" id="SM00448">
    <property type="entry name" value="REC"/>
    <property type="match status" value="1"/>
</dbReference>
<comment type="subcellular location">
    <subcellularLocation>
        <location evidence="6">Cytoplasm</location>
    </subcellularLocation>
</comment>
<evidence type="ECO:0000256" key="7">
    <source>
        <dbReference type="PROSITE-ProRule" id="PRU00050"/>
    </source>
</evidence>
<dbReference type="PIRSF" id="PIRSF000876">
    <property type="entry name" value="RR_chemtxs_CheB"/>
    <property type="match status" value="1"/>
</dbReference>
<dbReference type="STRING" id="62928.azo1456"/>
<gene>
    <name evidence="6" type="primary">cheB</name>
    <name evidence="11" type="synonym">cheB2</name>
    <name evidence="11" type="ordered locus">azo1456</name>
</gene>
<dbReference type="InterPro" id="IPR035909">
    <property type="entry name" value="CheB_C"/>
</dbReference>
<feature type="domain" description="CheB-type methylesterase" evidence="10">
    <location>
        <begin position="182"/>
        <end position="373"/>
    </location>
</feature>